<dbReference type="EMBL" id="JBBAYM010000001">
    <property type="protein sequence ID" value="MEI5607977.1"/>
    <property type="molecule type" value="Genomic_DNA"/>
</dbReference>
<accession>A0ABU8G463</accession>
<evidence type="ECO:0000313" key="3">
    <source>
        <dbReference type="Proteomes" id="UP001365781"/>
    </source>
</evidence>
<sequence>MLDFPPPLKAGNHPPSRALATPSLATAALAPALAPALASQGIGRTRSTSRNQGAVGALPRPLEAESP</sequence>
<reference evidence="2 3" key="1">
    <citation type="submission" date="2024-03" db="EMBL/GenBank/DDBJ databases">
        <title>First Report of Pectobacterium brasiliscabiei causing potato scab in china.</title>
        <authorList>
            <person name="Handique U."/>
        </authorList>
    </citation>
    <scope>NUCLEOTIDE SEQUENCE [LARGE SCALE GENOMIC DNA]</scope>
    <source>
        <strain evidence="2 3">ZRIMU1503</strain>
    </source>
</reference>
<dbReference type="Proteomes" id="UP001365781">
    <property type="component" value="Unassembled WGS sequence"/>
</dbReference>
<keyword evidence="3" id="KW-1185">Reference proteome</keyword>
<protein>
    <submittedName>
        <fullName evidence="2">Uncharacterized protein</fullName>
    </submittedName>
</protein>
<evidence type="ECO:0000256" key="1">
    <source>
        <dbReference type="SAM" id="MobiDB-lite"/>
    </source>
</evidence>
<dbReference type="RefSeq" id="WP_336558888.1">
    <property type="nucleotide sequence ID" value="NZ_JBBAYM010000001.1"/>
</dbReference>
<proteinExistence type="predicted"/>
<evidence type="ECO:0000313" key="2">
    <source>
        <dbReference type="EMBL" id="MEI5607977.1"/>
    </source>
</evidence>
<name>A0ABU8G463_9ACTN</name>
<gene>
    <name evidence="2" type="ORF">WB403_02290</name>
</gene>
<organism evidence="2 3">
    <name type="scientific">Streptomyces brasiliscabiei</name>
    <dbReference type="NCBI Taxonomy" id="2736302"/>
    <lineage>
        <taxon>Bacteria</taxon>
        <taxon>Bacillati</taxon>
        <taxon>Actinomycetota</taxon>
        <taxon>Actinomycetes</taxon>
        <taxon>Kitasatosporales</taxon>
        <taxon>Streptomycetaceae</taxon>
        <taxon>Streptomyces</taxon>
    </lineage>
</organism>
<comment type="caution">
    <text evidence="2">The sequence shown here is derived from an EMBL/GenBank/DDBJ whole genome shotgun (WGS) entry which is preliminary data.</text>
</comment>
<feature type="region of interest" description="Disordered" evidence="1">
    <location>
        <begin position="39"/>
        <end position="67"/>
    </location>
</feature>